<dbReference type="PANTHER" id="PTHR13434">
    <property type="entry name" value="PROTEIN CASC3"/>
    <property type="match status" value="1"/>
</dbReference>
<evidence type="ECO:0000256" key="16">
    <source>
        <dbReference type="ARBA" id="ARBA00023242"/>
    </source>
</evidence>
<dbReference type="GO" id="GO:0048471">
    <property type="term" value="C:perinuclear region of cytoplasm"/>
    <property type="evidence" value="ECO:0007669"/>
    <property type="project" value="UniProtKB-SubCell"/>
</dbReference>
<evidence type="ECO:0000256" key="10">
    <source>
        <dbReference type="ARBA" id="ARBA00022728"/>
    </source>
</evidence>
<dbReference type="GO" id="GO:0008380">
    <property type="term" value="P:RNA splicing"/>
    <property type="evidence" value="ECO:0007669"/>
    <property type="project" value="UniProtKB-KW"/>
</dbReference>
<dbReference type="InterPro" id="IPR018545">
    <property type="entry name" value="Btz_dom"/>
</dbReference>
<feature type="compositionally biased region" description="Low complexity" evidence="18">
    <location>
        <begin position="1"/>
        <end position="22"/>
    </location>
</feature>
<sequence>MANAVEASEIAASNEIAMSEEIPTVTENDQTDSSNDKDLIKDGISENKMNVVVDEEKTNTDTEVEEKVEVIEVKCETESGPKAEEPNPEPEPKKDSDLEPEAKQNPDPEIESKQEPDMQGDHKQISEPEVESKQNSEPEADVKQNQGLEPEQELEPEPEAAAEGEIDEEDEDEEDEVDDEEEYEMENVEGVVEKPLDDDQDRRNPQYIPKGGAFYEHDNRTSLEDVENKDPQENEKKKKSWKESKESERWLHDCYNESEQQPKSTKEIIETYGYDIRNEDAPPRARRRRKYGRGPDKYERSWEDEQAYLVKPNNIGRRLKKKTFGKDEFPPLPNQKQDAGTVKSVQKSSPRRREDEGPSKYRNSKVNGNDRSPGSSQVSRHSSGNHNQLPSYNSNKKSYNHVNKKMEDDVKPYRNDGGKWKSNFKQGKQDDISKPIKSQTIRHSDPPFKRIVETNKNSVRESDVSHITDGINQMTFHSRQVNMRDIRPKSVNGPEENKINEAESESPANRQNPKRYSKIRKGFTGIFPPEEVPELDQTDIHKLQQEQQKSQHMNMTQPLNMQSVMKRYAGTFDFVPGNTSYLGARPIISGIPQQGMSPQGLHQQTLSPQGIPQQALSPQVTSLQPIELQQNPLAQPNFVPQPMYIDMDAHYPSDVMGPYNAYPPYSGNQTGDVYQPPRGITYYNTECQNSGQKRPPPPRRQKAAIPIVRPPE</sequence>
<dbReference type="GO" id="GO:0035145">
    <property type="term" value="C:exon-exon junction complex"/>
    <property type="evidence" value="ECO:0007669"/>
    <property type="project" value="InterPro"/>
</dbReference>
<comment type="similarity">
    <text evidence="5">Belongs to the CASC3 family.</text>
</comment>
<feature type="compositionally biased region" description="Polar residues" evidence="18">
    <location>
        <begin position="364"/>
        <end position="397"/>
    </location>
</feature>
<evidence type="ECO:0000256" key="1">
    <source>
        <dbReference type="ARBA" id="ARBA00004210"/>
    </source>
</evidence>
<dbReference type="Pfam" id="PF09405">
    <property type="entry name" value="Btz"/>
    <property type="match status" value="1"/>
</dbReference>
<evidence type="ECO:0000256" key="7">
    <source>
        <dbReference type="ARBA" id="ARBA00022448"/>
    </source>
</evidence>
<dbReference type="SMART" id="SM01044">
    <property type="entry name" value="Btz"/>
    <property type="match status" value="1"/>
</dbReference>
<dbReference type="GO" id="GO:0030425">
    <property type="term" value="C:dendrite"/>
    <property type="evidence" value="ECO:0007669"/>
    <property type="project" value="UniProtKB-SubCell"/>
</dbReference>
<evidence type="ECO:0000256" key="6">
    <source>
        <dbReference type="ARBA" id="ARBA00019964"/>
    </source>
</evidence>
<feature type="compositionally biased region" description="Basic and acidic residues" evidence="18">
    <location>
        <begin position="442"/>
        <end position="461"/>
    </location>
</feature>
<comment type="caution">
    <text evidence="20">The sequence shown here is derived from an EMBL/GenBank/DDBJ whole genome shotgun (WGS) entry which is preliminary data.</text>
</comment>
<keyword evidence="9" id="KW-0507">mRNA processing</keyword>
<feature type="region of interest" description="Disordered" evidence="18">
    <location>
        <begin position="1"/>
        <end position="461"/>
    </location>
</feature>
<keyword evidence="17" id="KW-0966">Cell projection</keyword>
<evidence type="ECO:0000256" key="13">
    <source>
        <dbReference type="ARBA" id="ARBA00022884"/>
    </source>
</evidence>
<dbReference type="GO" id="GO:0016607">
    <property type="term" value="C:nuclear speck"/>
    <property type="evidence" value="ECO:0007669"/>
    <property type="project" value="UniProtKB-SubCell"/>
</dbReference>
<dbReference type="GO" id="GO:0051028">
    <property type="term" value="P:mRNA transport"/>
    <property type="evidence" value="ECO:0007669"/>
    <property type="project" value="UniProtKB-KW"/>
</dbReference>
<keyword evidence="11" id="KW-0509">mRNA transport</keyword>
<evidence type="ECO:0000256" key="18">
    <source>
        <dbReference type="SAM" id="MobiDB-lite"/>
    </source>
</evidence>
<evidence type="ECO:0000256" key="2">
    <source>
        <dbReference type="ARBA" id="ARBA00004279"/>
    </source>
</evidence>
<keyword evidence="12" id="KW-0810">Translation regulation</keyword>
<dbReference type="GO" id="GO:0003729">
    <property type="term" value="F:mRNA binding"/>
    <property type="evidence" value="ECO:0007669"/>
    <property type="project" value="InterPro"/>
</dbReference>
<dbReference type="GO" id="GO:0010494">
    <property type="term" value="C:cytoplasmic stress granule"/>
    <property type="evidence" value="ECO:0007669"/>
    <property type="project" value="UniProtKB-SubCell"/>
</dbReference>
<evidence type="ECO:0000313" key="20">
    <source>
        <dbReference type="EMBL" id="KAL0281224.1"/>
    </source>
</evidence>
<evidence type="ECO:0000256" key="4">
    <source>
        <dbReference type="ARBA" id="ARBA00004556"/>
    </source>
</evidence>
<evidence type="ECO:0000256" key="8">
    <source>
        <dbReference type="ARBA" id="ARBA00022490"/>
    </source>
</evidence>
<reference evidence="20" key="1">
    <citation type="journal article" date="2024" name="Gigascience">
        <title>Chromosome-level genome of the poultry shaft louse Menopon gallinae provides insight into the host-switching and adaptive evolution of parasitic lice.</title>
        <authorList>
            <person name="Xu Y."/>
            <person name="Ma L."/>
            <person name="Liu S."/>
            <person name="Liang Y."/>
            <person name="Liu Q."/>
            <person name="He Z."/>
            <person name="Tian L."/>
            <person name="Duan Y."/>
            <person name="Cai W."/>
            <person name="Li H."/>
            <person name="Song F."/>
        </authorList>
    </citation>
    <scope>NUCLEOTIDE SEQUENCE</scope>
    <source>
        <strain evidence="20">Cailab_2023a</strain>
    </source>
</reference>
<keyword evidence="16" id="KW-0539">Nucleus</keyword>
<feature type="region of interest" description="Disordered" evidence="18">
    <location>
        <begin position="667"/>
        <end position="712"/>
    </location>
</feature>
<feature type="domain" description="Btz" evidence="19">
    <location>
        <begin position="165"/>
        <end position="281"/>
    </location>
</feature>
<feature type="compositionally biased region" description="Polar residues" evidence="18">
    <location>
        <begin position="334"/>
        <end position="348"/>
    </location>
</feature>
<dbReference type="GO" id="GO:0006417">
    <property type="term" value="P:regulation of translation"/>
    <property type="evidence" value="ECO:0007669"/>
    <property type="project" value="UniProtKB-KW"/>
</dbReference>
<comment type="subcellular location">
    <subcellularLocation>
        <location evidence="2">Cell projection</location>
        <location evidence="2">Dendrite</location>
    </subcellularLocation>
    <subcellularLocation>
        <location evidence="1">Cytoplasm</location>
        <location evidence="1">Stress granule</location>
    </subcellularLocation>
    <subcellularLocation>
        <location evidence="4">Cytoplasm</location>
        <location evidence="4">Perinuclear region</location>
    </subcellularLocation>
    <subcellularLocation>
        <location evidence="3">Nucleus speckle</location>
    </subcellularLocation>
</comment>
<feature type="compositionally biased region" description="Basic and acidic residues" evidence="18">
    <location>
        <begin position="404"/>
        <end position="419"/>
    </location>
</feature>
<keyword evidence="13" id="KW-0694">RNA-binding</keyword>
<evidence type="ECO:0000256" key="5">
    <source>
        <dbReference type="ARBA" id="ARBA00009548"/>
    </source>
</evidence>
<feature type="region of interest" description="Disordered" evidence="18">
    <location>
        <begin position="478"/>
        <end position="516"/>
    </location>
</feature>
<proteinExistence type="inferred from homology"/>
<dbReference type="AlphaFoldDB" id="A0AAW2IGD4"/>
<feature type="compositionally biased region" description="Low complexity" evidence="18">
    <location>
        <begin position="703"/>
        <end position="712"/>
    </location>
</feature>
<evidence type="ECO:0000256" key="11">
    <source>
        <dbReference type="ARBA" id="ARBA00022816"/>
    </source>
</evidence>
<evidence type="ECO:0000256" key="9">
    <source>
        <dbReference type="ARBA" id="ARBA00022664"/>
    </source>
</evidence>
<dbReference type="EMBL" id="JARGDH010000001">
    <property type="protein sequence ID" value="KAL0281224.1"/>
    <property type="molecule type" value="Genomic_DNA"/>
</dbReference>
<dbReference type="InterPro" id="IPR028544">
    <property type="entry name" value="CASC3"/>
</dbReference>
<evidence type="ECO:0000256" key="12">
    <source>
        <dbReference type="ARBA" id="ARBA00022845"/>
    </source>
</evidence>
<keyword evidence="7" id="KW-0813">Transport</keyword>
<protein>
    <recommendedName>
        <fullName evidence="6">Protein CASC3</fullName>
    </recommendedName>
</protein>
<keyword evidence="14" id="KW-0866">Nonsense-mediated mRNA decay</keyword>
<dbReference type="GO" id="GO:0005681">
    <property type="term" value="C:spliceosomal complex"/>
    <property type="evidence" value="ECO:0007669"/>
    <property type="project" value="UniProtKB-KW"/>
</dbReference>
<dbReference type="GO" id="GO:0000184">
    <property type="term" value="P:nuclear-transcribed mRNA catabolic process, nonsense-mediated decay"/>
    <property type="evidence" value="ECO:0007669"/>
    <property type="project" value="UniProtKB-KW"/>
</dbReference>
<evidence type="ECO:0000256" key="15">
    <source>
        <dbReference type="ARBA" id="ARBA00023187"/>
    </source>
</evidence>
<dbReference type="PANTHER" id="PTHR13434:SF0">
    <property type="entry name" value="PROTEIN CASC3"/>
    <property type="match status" value="1"/>
</dbReference>
<evidence type="ECO:0000256" key="17">
    <source>
        <dbReference type="ARBA" id="ARBA00023273"/>
    </source>
</evidence>
<feature type="compositionally biased region" description="Polar residues" evidence="18">
    <location>
        <begin position="682"/>
        <end position="691"/>
    </location>
</feature>
<dbReference type="GO" id="GO:0006397">
    <property type="term" value="P:mRNA processing"/>
    <property type="evidence" value="ECO:0007669"/>
    <property type="project" value="UniProtKB-KW"/>
</dbReference>
<feature type="compositionally biased region" description="Basic and acidic residues" evidence="18">
    <location>
        <begin position="293"/>
        <end position="303"/>
    </location>
</feature>
<evidence type="ECO:0000256" key="14">
    <source>
        <dbReference type="ARBA" id="ARBA00023161"/>
    </source>
</evidence>
<keyword evidence="15" id="KW-0508">mRNA splicing</keyword>
<accession>A0AAW2IGD4</accession>
<feature type="compositionally biased region" description="Basic and acidic residues" evidence="18">
    <location>
        <begin position="54"/>
        <end position="142"/>
    </location>
</feature>
<evidence type="ECO:0000256" key="3">
    <source>
        <dbReference type="ARBA" id="ARBA00004324"/>
    </source>
</evidence>
<evidence type="ECO:0000259" key="19">
    <source>
        <dbReference type="SMART" id="SM01044"/>
    </source>
</evidence>
<gene>
    <name evidence="20" type="ORF">PYX00_002275</name>
</gene>
<feature type="compositionally biased region" description="Basic and acidic residues" evidence="18">
    <location>
        <begin position="191"/>
        <end position="204"/>
    </location>
</feature>
<feature type="compositionally biased region" description="Basic and acidic residues" evidence="18">
    <location>
        <begin position="34"/>
        <end position="45"/>
    </location>
</feature>
<keyword evidence="10" id="KW-0747">Spliceosome</keyword>
<organism evidence="20">
    <name type="scientific">Menopon gallinae</name>
    <name type="common">poultry shaft louse</name>
    <dbReference type="NCBI Taxonomy" id="328185"/>
    <lineage>
        <taxon>Eukaryota</taxon>
        <taxon>Metazoa</taxon>
        <taxon>Ecdysozoa</taxon>
        <taxon>Arthropoda</taxon>
        <taxon>Hexapoda</taxon>
        <taxon>Insecta</taxon>
        <taxon>Pterygota</taxon>
        <taxon>Neoptera</taxon>
        <taxon>Paraneoptera</taxon>
        <taxon>Psocodea</taxon>
        <taxon>Troctomorpha</taxon>
        <taxon>Phthiraptera</taxon>
        <taxon>Amblycera</taxon>
        <taxon>Menoponidae</taxon>
        <taxon>Menopon</taxon>
    </lineage>
</organism>
<feature type="compositionally biased region" description="Basic and acidic residues" evidence="18">
    <location>
        <begin position="215"/>
        <end position="255"/>
    </location>
</feature>
<name>A0AAW2IGD4_9NEOP</name>
<keyword evidence="8" id="KW-0963">Cytoplasm</keyword>
<feature type="compositionally biased region" description="Acidic residues" evidence="18">
    <location>
        <begin position="150"/>
        <end position="187"/>
    </location>
</feature>